<evidence type="ECO:0000256" key="1">
    <source>
        <dbReference type="SAM" id="MobiDB-lite"/>
    </source>
</evidence>
<feature type="compositionally biased region" description="Polar residues" evidence="1">
    <location>
        <begin position="119"/>
        <end position="132"/>
    </location>
</feature>
<dbReference type="OrthoDB" id="3011914at2759"/>
<reference evidence="2 3" key="1">
    <citation type="journal article" date="2015" name="Fungal Genet. Biol.">
        <title>Evolution of novel wood decay mechanisms in Agaricales revealed by the genome sequences of Fistulina hepatica and Cylindrobasidium torrendii.</title>
        <authorList>
            <person name="Floudas D."/>
            <person name="Held B.W."/>
            <person name="Riley R."/>
            <person name="Nagy L.G."/>
            <person name="Koehler G."/>
            <person name="Ransdell A.S."/>
            <person name="Younus H."/>
            <person name="Chow J."/>
            <person name="Chiniquy J."/>
            <person name="Lipzen A."/>
            <person name="Tritt A."/>
            <person name="Sun H."/>
            <person name="Haridas S."/>
            <person name="LaButti K."/>
            <person name="Ohm R.A."/>
            <person name="Kues U."/>
            <person name="Blanchette R.A."/>
            <person name="Grigoriev I.V."/>
            <person name="Minto R.E."/>
            <person name="Hibbett D.S."/>
        </authorList>
    </citation>
    <scope>NUCLEOTIDE SEQUENCE [LARGE SCALE GENOMIC DNA]</scope>
    <source>
        <strain evidence="2 3">ATCC 64428</strain>
    </source>
</reference>
<protein>
    <submittedName>
        <fullName evidence="2">Uncharacterized protein</fullName>
    </submittedName>
</protein>
<feature type="region of interest" description="Disordered" evidence="1">
    <location>
        <begin position="1"/>
        <end position="237"/>
    </location>
</feature>
<feature type="compositionally biased region" description="Polar residues" evidence="1">
    <location>
        <begin position="164"/>
        <end position="177"/>
    </location>
</feature>
<proteinExistence type="predicted"/>
<name>A0A0D7AB69_9AGAR</name>
<evidence type="ECO:0000313" key="3">
    <source>
        <dbReference type="Proteomes" id="UP000054144"/>
    </source>
</evidence>
<dbReference type="Proteomes" id="UP000054144">
    <property type="component" value="Unassembled WGS sequence"/>
</dbReference>
<keyword evidence="3" id="KW-1185">Reference proteome</keyword>
<feature type="compositionally biased region" description="Basic and acidic residues" evidence="1">
    <location>
        <begin position="64"/>
        <end position="84"/>
    </location>
</feature>
<accession>A0A0D7AB69</accession>
<dbReference type="AlphaFoldDB" id="A0A0D7AB69"/>
<evidence type="ECO:0000313" key="2">
    <source>
        <dbReference type="EMBL" id="KIY47191.1"/>
    </source>
</evidence>
<organism evidence="2 3">
    <name type="scientific">Fistulina hepatica ATCC 64428</name>
    <dbReference type="NCBI Taxonomy" id="1128425"/>
    <lineage>
        <taxon>Eukaryota</taxon>
        <taxon>Fungi</taxon>
        <taxon>Dikarya</taxon>
        <taxon>Basidiomycota</taxon>
        <taxon>Agaricomycotina</taxon>
        <taxon>Agaricomycetes</taxon>
        <taxon>Agaricomycetidae</taxon>
        <taxon>Agaricales</taxon>
        <taxon>Fistulinaceae</taxon>
        <taxon>Fistulina</taxon>
    </lineage>
</organism>
<sequence length="583" mass="62621">MPLGPGTAASAPETPWTEVQRPRSRAAARAGQDERLQKGKGKDIPRDLGGDAYMTGPSSNQIRMAEDEGRVEGAKKRRRADSGNRFEALSVDVGGPNDEADQWPALMPTRAGDALRSGTVATGSLLPSNFGSKTLPLPPHTPDPVAHASAQAGPSTLPAPRNPATPSTQPQGASTSRQGNAAPGQPGGTGPAQGPVTAGQGQNNGNNPANAAAQFGAAGNHGAAPVQGAPPPSTIEAATFTPNSVPFCEHIPEITVGLHPQVAAAWEALEGPKAGIRPWMSRRNINTAHFINTIRADIAQRLNVRPQAVRLYFPTPAEPGPIYSMPNQLLLQFDPELVPEQEALNHILSMFNNGDHGFRNTSAATYWVLPYTNPHVGSTFMGVITRLSGLMETDTAIVRDMVRRELATDAVLANYVRMQRVNAPANIPDDEVFQWWLDTIRVDTIVVNAPGGVPMLHFRVWCQYASDYVEAIDYVRRRFFAHTYMDGLHGIGVPDFFDRRCNNCKCLSHPTGLCPFVRLPEFITPDATGEPVPTLDEEALEGALPEATEDGEALEVVVGDEDEDVAAETVDFKKTCLRYAAHS</sequence>
<feature type="compositionally biased region" description="Low complexity" evidence="1">
    <location>
        <begin position="192"/>
        <end position="224"/>
    </location>
</feature>
<feature type="compositionally biased region" description="Basic and acidic residues" evidence="1">
    <location>
        <begin position="31"/>
        <end position="49"/>
    </location>
</feature>
<dbReference type="EMBL" id="KN882004">
    <property type="protein sequence ID" value="KIY47191.1"/>
    <property type="molecule type" value="Genomic_DNA"/>
</dbReference>
<gene>
    <name evidence="2" type="ORF">FISHEDRAFT_74928</name>
</gene>